<accession>A0A923DW57</accession>
<dbReference type="Pfam" id="PF13598">
    <property type="entry name" value="DUF4139"/>
    <property type="match status" value="1"/>
</dbReference>
<gene>
    <name evidence="5" type="ORF">GM921_00265</name>
</gene>
<dbReference type="InterPro" id="IPR037291">
    <property type="entry name" value="DUF4139"/>
</dbReference>
<dbReference type="PANTHER" id="PTHR31005:SF8">
    <property type="entry name" value="DUF4139 DOMAIN-CONTAINING PROTEIN"/>
    <property type="match status" value="1"/>
</dbReference>
<protein>
    <submittedName>
        <fullName evidence="5">Mucoidy inhibitor MuiA family protein</fullName>
    </submittedName>
</protein>
<proteinExistence type="predicted"/>
<keyword evidence="2" id="KW-1133">Transmembrane helix</keyword>
<feature type="domain" description="DUF4140" evidence="4">
    <location>
        <begin position="58"/>
        <end position="157"/>
    </location>
</feature>
<feature type="transmembrane region" description="Helical" evidence="2">
    <location>
        <begin position="6"/>
        <end position="22"/>
    </location>
</feature>
<feature type="domain" description="DUF4139" evidence="3">
    <location>
        <begin position="242"/>
        <end position="640"/>
    </location>
</feature>
<dbReference type="Pfam" id="PF13600">
    <property type="entry name" value="DUF4140"/>
    <property type="match status" value="1"/>
</dbReference>
<evidence type="ECO:0000259" key="4">
    <source>
        <dbReference type="Pfam" id="PF13600"/>
    </source>
</evidence>
<dbReference type="InterPro" id="IPR025554">
    <property type="entry name" value="DUF4140"/>
</dbReference>
<dbReference type="PANTHER" id="PTHR31005">
    <property type="entry name" value="DUF4139 DOMAIN-CONTAINING PROTEIN"/>
    <property type="match status" value="1"/>
</dbReference>
<reference evidence="5" key="1">
    <citation type="submission" date="2019-11" db="EMBL/GenBank/DDBJ databases">
        <title>Description of Pedobacter sp. LMG 31464T.</title>
        <authorList>
            <person name="Carlier A."/>
            <person name="Qi S."/>
            <person name="Vandamme P."/>
        </authorList>
    </citation>
    <scope>NUCLEOTIDE SEQUENCE</scope>
    <source>
        <strain evidence="5">LMG 31464</strain>
    </source>
</reference>
<name>A0A923DW57_9SPHI</name>
<dbReference type="InterPro" id="IPR008969">
    <property type="entry name" value="CarboxyPept-like_regulatory"/>
</dbReference>
<evidence type="ECO:0000313" key="5">
    <source>
        <dbReference type="EMBL" id="MBB2143903.1"/>
    </source>
</evidence>
<dbReference type="SUPFAM" id="SSF49464">
    <property type="entry name" value="Carboxypeptidase regulatory domain-like"/>
    <property type="match status" value="1"/>
</dbReference>
<dbReference type="AlphaFoldDB" id="A0A923DW57"/>
<comment type="caution">
    <text evidence="5">The sequence shown here is derived from an EMBL/GenBank/DDBJ whole genome shotgun (WGS) entry which is preliminary data.</text>
</comment>
<dbReference type="EMBL" id="WNXD01000001">
    <property type="protein sequence ID" value="MBB2143903.1"/>
    <property type="molecule type" value="Genomic_DNA"/>
</dbReference>
<keyword evidence="2" id="KW-0472">Membrane</keyword>
<keyword evidence="2" id="KW-0812">Transmembrane</keyword>
<evidence type="ECO:0000256" key="2">
    <source>
        <dbReference type="SAM" id="Phobius"/>
    </source>
</evidence>
<dbReference type="Proteomes" id="UP000601055">
    <property type="component" value="Unassembled WGS sequence"/>
</dbReference>
<dbReference type="InterPro" id="IPR011935">
    <property type="entry name" value="CHP02231"/>
</dbReference>
<evidence type="ECO:0000313" key="6">
    <source>
        <dbReference type="Proteomes" id="UP000601055"/>
    </source>
</evidence>
<evidence type="ECO:0000259" key="3">
    <source>
        <dbReference type="Pfam" id="PF13598"/>
    </source>
</evidence>
<dbReference type="NCBIfam" id="TIGR02231">
    <property type="entry name" value="mucoidy inhibitor MuiA family protein"/>
    <property type="match status" value="2"/>
</dbReference>
<organism evidence="5 6">
    <name type="scientific">Pedobacter planticolens</name>
    <dbReference type="NCBI Taxonomy" id="2679964"/>
    <lineage>
        <taxon>Bacteria</taxon>
        <taxon>Pseudomonadati</taxon>
        <taxon>Bacteroidota</taxon>
        <taxon>Sphingobacteriia</taxon>
        <taxon>Sphingobacteriales</taxon>
        <taxon>Sphingobacteriaceae</taxon>
        <taxon>Pedobacter</taxon>
    </lineage>
</organism>
<dbReference type="Gene3D" id="2.60.40.1120">
    <property type="entry name" value="Carboxypeptidase-like, regulatory domain"/>
    <property type="match status" value="1"/>
</dbReference>
<dbReference type="Pfam" id="PF13715">
    <property type="entry name" value="CarbopepD_reg_2"/>
    <property type="match status" value="1"/>
</dbReference>
<evidence type="ECO:0000256" key="1">
    <source>
        <dbReference type="SAM" id="Coils"/>
    </source>
</evidence>
<keyword evidence="6" id="KW-1185">Reference proteome</keyword>
<sequence length="647" mass="72096">MQFLILFHLPYINFLILIIIKLRFMKKVLILKTFILFLSLSISAQENQIQVISKISNVTVFISGAQVQRQAESMDIPQGVSQFVFSGLSSAIEAQSIQAKGEGNFTILSVTQQKNFLLEKKNSEQKTNYLTVITDLTDKISTLRNESEVYKAEEEMLVKNQVVMGPNVNYDLVKLKQALDFQKQRLTEAKNKQIEINKAIVKLQTDLNKYNRQINELNGKSLINSNDIVVKISAKVASKGKISLTYMVNNAGWYPTYDIRAKDISSPVELVYKANVSQNSGEDWKNIKLTLSSGNPTNNSTKPSLAPYNLGFLSAGYNTYNISSSNVRIIKGKVVASDDNQGIPGVAVRVKNNSVATTTDANGNFVLQIPVGANTLIFSYIGFKTQENLITTNQMNIRLEPDNQLLQEVVVTGYSDKLAGKVAGVKIRGVGSVGSTAVEVNAVEKQTNVVFDIKNPYTILSDGQQFSVDIGNYDFKADYEYYSAPKISEEAFLTAKINGFDEVNLITGEANIFFEGTYLGKTLLDIQNSSDTLTISLGVDKNVVIKREKQKDFNEKQFIGSSQKDSRSFIIDIKNRKSQAINLIVEDQLPISTSSDITVEKQEISKAKYDEANGTLTWQMILQPGEQKKLALKYQVKYPKNKPINLE</sequence>
<keyword evidence="1" id="KW-0175">Coiled coil</keyword>
<feature type="coiled-coil region" evidence="1">
    <location>
        <begin position="133"/>
        <end position="220"/>
    </location>
</feature>